<dbReference type="AlphaFoldDB" id="A0A545TIG8"/>
<accession>A0A545TIG8</accession>
<reference evidence="3 4" key="1">
    <citation type="submission" date="2019-06" db="EMBL/GenBank/DDBJ databases">
        <title>Draft genome of Aliikangiella marina GYP-15.</title>
        <authorList>
            <person name="Wang G."/>
        </authorList>
    </citation>
    <scope>NUCLEOTIDE SEQUENCE [LARGE SCALE GENOMIC DNA]</scope>
    <source>
        <strain evidence="3 4">GYP-15</strain>
    </source>
</reference>
<keyword evidence="2" id="KW-0808">Transferase</keyword>
<gene>
    <name evidence="3" type="ORF">FLL45_03190</name>
</gene>
<dbReference type="Gene3D" id="3.90.1200.10">
    <property type="match status" value="1"/>
</dbReference>
<dbReference type="Gene3D" id="3.30.200.20">
    <property type="entry name" value="Phosphorylase Kinase, domain 1"/>
    <property type="match status" value="1"/>
</dbReference>
<comment type="caution">
    <text evidence="3">The sequence shown here is derived from an EMBL/GenBank/DDBJ whole genome shotgun (WGS) entry which is preliminary data.</text>
</comment>
<dbReference type="SUPFAM" id="SSF56112">
    <property type="entry name" value="Protein kinase-like (PK-like)"/>
    <property type="match status" value="1"/>
</dbReference>
<dbReference type="GO" id="GO:0016301">
    <property type="term" value="F:kinase activity"/>
    <property type="evidence" value="ECO:0007669"/>
    <property type="project" value="UniProtKB-UniRule"/>
</dbReference>
<evidence type="ECO:0000256" key="2">
    <source>
        <dbReference type="PIRNR" id="PIRNR006221"/>
    </source>
</evidence>
<protein>
    <submittedName>
        <fullName evidence="3">Fructosamine kinase family protein</fullName>
    </submittedName>
</protein>
<dbReference type="Pfam" id="PF03881">
    <property type="entry name" value="Fructosamin_kin"/>
    <property type="match status" value="1"/>
</dbReference>
<dbReference type="InterPro" id="IPR011009">
    <property type="entry name" value="Kinase-like_dom_sf"/>
</dbReference>
<dbReference type="InterPro" id="IPR016477">
    <property type="entry name" value="Fructo-/Ketosamine-3-kinase"/>
</dbReference>
<evidence type="ECO:0000313" key="4">
    <source>
        <dbReference type="Proteomes" id="UP000317839"/>
    </source>
</evidence>
<dbReference type="PIRSF" id="PIRSF006221">
    <property type="entry name" value="Ketosamine-3-kinase"/>
    <property type="match status" value="1"/>
</dbReference>
<proteinExistence type="inferred from homology"/>
<dbReference type="EMBL" id="VIKR01000001">
    <property type="protein sequence ID" value="TQV76971.1"/>
    <property type="molecule type" value="Genomic_DNA"/>
</dbReference>
<dbReference type="RefSeq" id="WP_142888331.1">
    <property type="nucleotide sequence ID" value="NZ_VIKR01000001.1"/>
</dbReference>
<sequence length="304" mass="35207">MNVDNNLFKYLEKLLSDEAKKADSNTKSRTFQLKNIRAITGGDINQAFEVSSDTKRYFVKVNLASMQAMFDCEQYSLETISASKTIKVPQALLVGCYRDWSFLVLEKLSLSRMKKPAAFAIDLAAFHSTTYESFGWHHNNFIGFTPQLNEWDNNWPDFFINYRLNPQVDFLEKTNDVRGLKQNLSIISKHIDYFFQDYNPQVSLVHGDLWSGNYGYLEDGRPVIYDPASYYADHEVDLAMMELFGHPGERFYEVYNQYYPIHPGYSVRKKLYNFYHILNHANLFGGSYVSQAQSISADLARLIS</sequence>
<evidence type="ECO:0000256" key="1">
    <source>
        <dbReference type="ARBA" id="ARBA00009460"/>
    </source>
</evidence>
<dbReference type="PANTHER" id="PTHR12149:SF8">
    <property type="entry name" value="PROTEIN-RIBULOSAMINE 3-KINASE"/>
    <property type="match status" value="1"/>
</dbReference>
<name>A0A545TIG8_9GAMM</name>
<dbReference type="OrthoDB" id="5291879at2"/>
<comment type="similarity">
    <text evidence="1 2">Belongs to the fructosamine kinase family.</text>
</comment>
<organism evidence="3 4">
    <name type="scientific">Aliikangiella marina</name>
    <dbReference type="NCBI Taxonomy" id="1712262"/>
    <lineage>
        <taxon>Bacteria</taxon>
        <taxon>Pseudomonadati</taxon>
        <taxon>Pseudomonadota</taxon>
        <taxon>Gammaproteobacteria</taxon>
        <taxon>Oceanospirillales</taxon>
        <taxon>Pleioneaceae</taxon>
        <taxon>Aliikangiella</taxon>
    </lineage>
</organism>
<evidence type="ECO:0000313" key="3">
    <source>
        <dbReference type="EMBL" id="TQV76971.1"/>
    </source>
</evidence>
<dbReference type="Proteomes" id="UP000317839">
    <property type="component" value="Unassembled WGS sequence"/>
</dbReference>
<keyword evidence="2 3" id="KW-0418">Kinase</keyword>
<dbReference type="PANTHER" id="PTHR12149">
    <property type="entry name" value="FRUCTOSAMINE 3 KINASE-RELATED PROTEIN"/>
    <property type="match status" value="1"/>
</dbReference>
<keyword evidence="4" id="KW-1185">Reference proteome</keyword>